<dbReference type="AlphaFoldDB" id="A0A917KEK2"/>
<protein>
    <recommendedName>
        <fullName evidence="2 10">FAD:protein FMN transferase</fullName>
        <ecNumber evidence="1 10">2.7.1.180</ecNumber>
    </recommendedName>
    <alternativeName>
        <fullName evidence="8 10">Flavin transferase</fullName>
    </alternativeName>
</protein>
<reference evidence="12" key="2">
    <citation type="submission" date="2020-09" db="EMBL/GenBank/DDBJ databases">
        <authorList>
            <person name="Sun Q."/>
            <person name="Ohkuma M."/>
        </authorList>
    </citation>
    <scope>NUCLEOTIDE SEQUENCE</scope>
    <source>
        <strain evidence="12">JCM 18487</strain>
    </source>
</reference>
<evidence type="ECO:0000256" key="6">
    <source>
        <dbReference type="ARBA" id="ARBA00022827"/>
    </source>
</evidence>
<evidence type="ECO:0000256" key="4">
    <source>
        <dbReference type="ARBA" id="ARBA00022679"/>
    </source>
</evidence>
<evidence type="ECO:0000313" key="12">
    <source>
        <dbReference type="EMBL" id="GGJ11217.1"/>
    </source>
</evidence>
<dbReference type="GO" id="GO:0046872">
    <property type="term" value="F:metal ion binding"/>
    <property type="evidence" value="ECO:0007669"/>
    <property type="project" value="UniProtKB-UniRule"/>
</dbReference>
<evidence type="ECO:0000256" key="11">
    <source>
        <dbReference type="PIRSR" id="PIRSR006268-2"/>
    </source>
</evidence>
<dbReference type="PANTHER" id="PTHR30040:SF2">
    <property type="entry name" value="FAD:PROTEIN FMN TRANSFERASE"/>
    <property type="match status" value="1"/>
</dbReference>
<dbReference type="PIRSF" id="PIRSF006268">
    <property type="entry name" value="ApbE"/>
    <property type="match status" value="1"/>
</dbReference>
<comment type="cofactor">
    <cofactor evidence="11">
        <name>Mg(2+)</name>
        <dbReference type="ChEBI" id="CHEBI:18420"/>
    </cofactor>
    <cofactor evidence="11">
        <name>Mn(2+)</name>
        <dbReference type="ChEBI" id="CHEBI:29035"/>
    </cofactor>
    <text evidence="11">Magnesium. Can also use manganese.</text>
</comment>
<dbReference type="Pfam" id="PF02424">
    <property type="entry name" value="ApbE"/>
    <property type="match status" value="1"/>
</dbReference>
<evidence type="ECO:0000256" key="8">
    <source>
        <dbReference type="ARBA" id="ARBA00031306"/>
    </source>
</evidence>
<evidence type="ECO:0000256" key="2">
    <source>
        <dbReference type="ARBA" id="ARBA00016337"/>
    </source>
</evidence>
<organism evidence="12 13">
    <name type="scientific">Alicyclobacillus cellulosilyticus</name>
    <dbReference type="NCBI Taxonomy" id="1003997"/>
    <lineage>
        <taxon>Bacteria</taxon>
        <taxon>Bacillati</taxon>
        <taxon>Bacillota</taxon>
        <taxon>Bacilli</taxon>
        <taxon>Bacillales</taxon>
        <taxon>Alicyclobacillaceae</taxon>
        <taxon>Alicyclobacillus</taxon>
    </lineage>
</organism>
<evidence type="ECO:0000256" key="1">
    <source>
        <dbReference type="ARBA" id="ARBA00011955"/>
    </source>
</evidence>
<comment type="similarity">
    <text evidence="10">Belongs to the ApbE family.</text>
</comment>
<keyword evidence="7 10" id="KW-0460">Magnesium</keyword>
<reference evidence="12" key="1">
    <citation type="journal article" date="2014" name="Int. J. Syst. Evol. Microbiol.">
        <title>Complete genome sequence of Corynebacterium casei LMG S-19264T (=DSM 44701T), isolated from a smear-ripened cheese.</title>
        <authorList>
            <consortium name="US DOE Joint Genome Institute (JGI-PGF)"/>
            <person name="Walter F."/>
            <person name="Albersmeier A."/>
            <person name="Kalinowski J."/>
            <person name="Ruckert C."/>
        </authorList>
    </citation>
    <scope>NUCLEOTIDE SEQUENCE</scope>
    <source>
        <strain evidence="12">JCM 18487</strain>
    </source>
</reference>
<dbReference type="InterPro" id="IPR024932">
    <property type="entry name" value="ApbE"/>
</dbReference>
<sequence>MRWTWQALGTTVELVTQEETADAGEVFTAVGRKLADYERLLSRFIPDSDVSRLNAHAGAWTPVAPATMEVLLLAESAYQATCGLFDPCLGAVLEQLGYDRDFATLHTAPAGAPYRAPCEDAHTLKPPRPVAPSSCHPLSIRPEAGCARMEPGYKLDLGGIAKGWIVERIAEDLEDAGFRAFVVSAGGDMVCRGGPWHVGVEHPFVPGSCIASWTAADVAVATSGTYRRRWRAGGRPVHHLIDPRTGQPSSTDVIACTVVHPSLVQAEVLAKAAVLLGSNAAPAWLAAPAAPGWEPAIGWFIVRQDGTTIASRTPA</sequence>
<keyword evidence="13" id="KW-1185">Reference proteome</keyword>
<proteinExistence type="inferred from homology"/>
<comment type="catalytic activity">
    <reaction evidence="9 10">
        <text>L-threonyl-[protein] + FAD = FMN-L-threonyl-[protein] + AMP + H(+)</text>
        <dbReference type="Rhea" id="RHEA:36847"/>
        <dbReference type="Rhea" id="RHEA-COMP:11060"/>
        <dbReference type="Rhea" id="RHEA-COMP:11061"/>
        <dbReference type="ChEBI" id="CHEBI:15378"/>
        <dbReference type="ChEBI" id="CHEBI:30013"/>
        <dbReference type="ChEBI" id="CHEBI:57692"/>
        <dbReference type="ChEBI" id="CHEBI:74257"/>
        <dbReference type="ChEBI" id="CHEBI:456215"/>
        <dbReference type="EC" id="2.7.1.180"/>
    </reaction>
</comment>
<evidence type="ECO:0000313" key="13">
    <source>
        <dbReference type="Proteomes" id="UP000637695"/>
    </source>
</evidence>
<evidence type="ECO:0000256" key="3">
    <source>
        <dbReference type="ARBA" id="ARBA00022630"/>
    </source>
</evidence>
<dbReference type="EMBL" id="BMOY01000036">
    <property type="protein sequence ID" value="GGJ11217.1"/>
    <property type="molecule type" value="Genomic_DNA"/>
</dbReference>
<keyword evidence="6 10" id="KW-0274">FAD</keyword>
<keyword evidence="5 10" id="KW-0479">Metal-binding</keyword>
<dbReference type="InterPro" id="IPR003374">
    <property type="entry name" value="ApbE-like_sf"/>
</dbReference>
<dbReference type="SUPFAM" id="SSF143631">
    <property type="entry name" value="ApbE-like"/>
    <property type="match status" value="1"/>
</dbReference>
<keyword evidence="4 10" id="KW-0808">Transferase</keyword>
<dbReference type="PANTHER" id="PTHR30040">
    <property type="entry name" value="THIAMINE BIOSYNTHESIS LIPOPROTEIN APBE"/>
    <property type="match status" value="1"/>
</dbReference>
<evidence type="ECO:0000256" key="10">
    <source>
        <dbReference type="PIRNR" id="PIRNR006268"/>
    </source>
</evidence>
<dbReference type="RefSeq" id="WP_188882921.1">
    <property type="nucleotide sequence ID" value="NZ_BMOY01000036.1"/>
</dbReference>
<dbReference type="Gene3D" id="3.10.520.10">
    <property type="entry name" value="ApbE-like domains"/>
    <property type="match status" value="1"/>
</dbReference>
<feature type="binding site" evidence="11">
    <location>
        <position position="159"/>
    </location>
    <ligand>
        <name>Mg(2+)</name>
        <dbReference type="ChEBI" id="CHEBI:18420"/>
    </ligand>
</feature>
<evidence type="ECO:0000256" key="9">
    <source>
        <dbReference type="ARBA" id="ARBA00048540"/>
    </source>
</evidence>
<evidence type="ECO:0000256" key="5">
    <source>
        <dbReference type="ARBA" id="ARBA00022723"/>
    </source>
</evidence>
<gene>
    <name evidence="12" type="ORF">GCM10010885_20660</name>
</gene>
<accession>A0A917KEK2</accession>
<dbReference type="Proteomes" id="UP000637695">
    <property type="component" value="Unassembled WGS sequence"/>
</dbReference>
<comment type="caution">
    <text evidence="12">The sequence shown here is derived from an EMBL/GenBank/DDBJ whole genome shotgun (WGS) entry which is preliminary data.</text>
</comment>
<name>A0A917KEK2_9BACL</name>
<evidence type="ECO:0000256" key="7">
    <source>
        <dbReference type="ARBA" id="ARBA00022842"/>
    </source>
</evidence>
<keyword evidence="3 10" id="KW-0285">Flavoprotein</keyword>
<dbReference type="GO" id="GO:0016740">
    <property type="term" value="F:transferase activity"/>
    <property type="evidence" value="ECO:0007669"/>
    <property type="project" value="UniProtKB-UniRule"/>
</dbReference>
<dbReference type="EC" id="2.7.1.180" evidence="1 10"/>